<dbReference type="RefSeq" id="WP_306298226.1">
    <property type="nucleotide sequence ID" value="NZ_FUKJ01000162.1"/>
</dbReference>
<feature type="transmembrane region" description="Helical" evidence="6">
    <location>
        <begin position="6"/>
        <end position="30"/>
    </location>
</feature>
<dbReference type="Pfam" id="PF09335">
    <property type="entry name" value="VTT_dom"/>
    <property type="match status" value="1"/>
</dbReference>
<feature type="transmembrane region" description="Helical" evidence="6">
    <location>
        <begin position="164"/>
        <end position="182"/>
    </location>
</feature>
<evidence type="ECO:0000313" key="8">
    <source>
        <dbReference type="EMBL" id="SJM91942.1"/>
    </source>
</evidence>
<evidence type="ECO:0000259" key="7">
    <source>
        <dbReference type="Pfam" id="PF09335"/>
    </source>
</evidence>
<dbReference type="GO" id="GO:0005886">
    <property type="term" value="C:plasma membrane"/>
    <property type="evidence" value="ECO:0007669"/>
    <property type="project" value="UniProtKB-SubCell"/>
</dbReference>
<protein>
    <recommendedName>
        <fullName evidence="6">TVP38/TMEM64 family membrane protein</fullName>
    </recommendedName>
</protein>
<dbReference type="PANTHER" id="PTHR12677">
    <property type="entry name" value="GOLGI APPARATUS MEMBRANE PROTEIN TVP38-RELATED"/>
    <property type="match status" value="1"/>
</dbReference>
<keyword evidence="5 6" id="KW-0472">Membrane</keyword>
<dbReference type="Proteomes" id="UP000195442">
    <property type="component" value="Unassembled WGS sequence"/>
</dbReference>
<proteinExistence type="inferred from homology"/>
<evidence type="ECO:0000256" key="2">
    <source>
        <dbReference type="ARBA" id="ARBA00022475"/>
    </source>
</evidence>
<feature type="transmembrane region" description="Helical" evidence="6">
    <location>
        <begin position="136"/>
        <end position="158"/>
    </location>
</feature>
<comment type="subcellular location">
    <subcellularLocation>
        <location evidence="1 6">Cell membrane</location>
        <topology evidence="1 6">Multi-pass membrane protein</topology>
    </subcellularLocation>
</comment>
<feature type="domain" description="VTT" evidence="7">
    <location>
        <begin position="70"/>
        <end position="186"/>
    </location>
</feature>
<evidence type="ECO:0000256" key="3">
    <source>
        <dbReference type="ARBA" id="ARBA00022692"/>
    </source>
</evidence>
<keyword evidence="3 6" id="KW-0812">Transmembrane</keyword>
<keyword evidence="8" id="KW-0560">Oxidoreductase</keyword>
<keyword evidence="2 6" id="KW-1003">Cell membrane</keyword>
<feature type="transmembrane region" description="Helical" evidence="6">
    <location>
        <begin position="51"/>
        <end position="69"/>
    </location>
</feature>
<dbReference type="PANTHER" id="PTHR12677:SF59">
    <property type="entry name" value="GOLGI APPARATUS MEMBRANE PROTEIN TVP38-RELATED"/>
    <property type="match status" value="1"/>
</dbReference>
<evidence type="ECO:0000256" key="6">
    <source>
        <dbReference type="RuleBase" id="RU366058"/>
    </source>
</evidence>
<keyword evidence="4 6" id="KW-1133">Transmembrane helix</keyword>
<evidence type="ECO:0000256" key="1">
    <source>
        <dbReference type="ARBA" id="ARBA00004651"/>
    </source>
</evidence>
<sequence length="230" mass="24963">MNIPKGRLPLLLVIAAAIGTFFIFDLQNFLTLENLKVQQYSITTYRTGHPVMATALYMLIYIAATSLSLPGATLLTLAGGAIFGLLWGTVIVSFASSLGATLAFLAARFLFRDSVKAKFGDRLQVIDTGIEREGAFYLFTLRLVPLFPFFMINLVMGLTSLKTLTFYWVSQLGMLAGTLVYVNAGTQLAKIESLSGILSPALVGSFALLGLFPLLVKKAMLAYENTKNPS</sequence>
<dbReference type="InterPro" id="IPR032816">
    <property type="entry name" value="VTT_dom"/>
</dbReference>
<evidence type="ECO:0000313" key="9">
    <source>
        <dbReference type="Proteomes" id="UP000195442"/>
    </source>
</evidence>
<dbReference type="EMBL" id="FUKJ01000162">
    <property type="protein sequence ID" value="SJM91942.1"/>
    <property type="molecule type" value="Genomic_DNA"/>
</dbReference>
<feature type="transmembrane region" description="Helical" evidence="6">
    <location>
        <begin position="194"/>
        <end position="216"/>
    </location>
</feature>
<dbReference type="GO" id="GO:0016491">
    <property type="term" value="F:oxidoreductase activity"/>
    <property type="evidence" value="ECO:0007669"/>
    <property type="project" value="UniProtKB-KW"/>
</dbReference>
<reference evidence="9" key="1">
    <citation type="submission" date="2017-02" db="EMBL/GenBank/DDBJ databases">
        <authorList>
            <person name="Daims H."/>
        </authorList>
    </citation>
    <scope>NUCLEOTIDE SEQUENCE [LARGE SCALE GENOMIC DNA]</scope>
</reference>
<evidence type="ECO:0000256" key="4">
    <source>
        <dbReference type="ARBA" id="ARBA00022989"/>
    </source>
</evidence>
<comment type="similarity">
    <text evidence="6">Belongs to the TVP38/TMEM64 family.</text>
</comment>
<feature type="transmembrane region" description="Helical" evidence="6">
    <location>
        <begin position="81"/>
        <end position="111"/>
    </location>
</feature>
<organism evidence="8 9">
    <name type="scientific">Crenothrix polyspora</name>
    <dbReference type="NCBI Taxonomy" id="360316"/>
    <lineage>
        <taxon>Bacteria</taxon>
        <taxon>Pseudomonadati</taxon>
        <taxon>Pseudomonadota</taxon>
        <taxon>Gammaproteobacteria</taxon>
        <taxon>Methylococcales</taxon>
        <taxon>Crenotrichaceae</taxon>
        <taxon>Crenothrix</taxon>
    </lineage>
</organism>
<accession>A0A1R4H6R2</accession>
<gene>
    <name evidence="8" type="ORF">CRENPOLYSF2_2440007</name>
</gene>
<keyword evidence="9" id="KW-1185">Reference proteome</keyword>
<dbReference type="AlphaFoldDB" id="A0A1R4H6R2"/>
<dbReference type="InterPro" id="IPR015414">
    <property type="entry name" value="TMEM64"/>
</dbReference>
<name>A0A1R4H6R2_9GAMM</name>
<evidence type="ECO:0000256" key="5">
    <source>
        <dbReference type="ARBA" id="ARBA00023136"/>
    </source>
</evidence>